<sequence>MKLSVHKKHLTSERRNFVKENIKNQLSSYDKIKYLKSKCSFSGDQKQLDSAFEYQPEEKLSDRKFKEKKIISTAVYKPHGKVRTRTRNLLHKYTKSSRSDKSDEELMKTTSSMGMKSRNTPLKNYHSSNFNKSSKNYGLGVSYEEIQRRRKETKSPDYTATSVLAKAKKEKIKCYAKKPRNYKKNKAHKEKKAKNSPKKDPNESVRRLAQFINIVKEPASESEEVMGDVEEKTPFEMNMLGKGSSLPQCNISGHTSQKDLALSPSQGKLKEATKYDYLNNKTIFEKKEDISDDYRKERLSNVRSSLKKIQEQHLRRSTYLGSTLSRTEHFKLNEESKFGLSEYNNTKASSPGVFFAENRESKLGFQTARNVKPEVVHIDFSAARPRVDKVSQSVQEHAKPAKKAMSDYENEITHEKRKKALHSEITKSCITKSAVDLETAENYYEKALAAMVGMREEYENLLQKEKDISAALRDQVETLQKELVTQRDSRVDPPLNTEGKVTQTESVETCENFCQTQSMEELTRSAGSEPQMRNLLLAKTSNTDSTRIRNMQQELMKLQEQVVQLKMANKGLKKEGDAKEEKIRYLSAPNKDYLNNVDQAENRERLNSQAVEVIKNRLTEIDSEEISHESILDFDQQEVVIESAHEEVEATVSEKATVTYQIREPSLHDLVNAKDDKQQLISKEEVTEALYNQSSASPENKCTKVAEQSNDVSQSSSCAKKSKKSSWLDSERDSELDVVPSDREEENPQALQPEPLLQYIHVLTKISEENLDA</sequence>
<keyword evidence="4" id="KW-1185">Reference proteome</keyword>
<protein>
    <submittedName>
        <fullName evidence="3">Uncharacterized protein</fullName>
    </submittedName>
</protein>
<name>A0AAD1Y003_EUPCR</name>
<proteinExistence type="predicted"/>
<feature type="region of interest" description="Disordered" evidence="2">
    <location>
        <begin position="174"/>
        <end position="205"/>
    </location>
</feature>
<evidence type="ECO:0000256" key="1">
    <source>
        <dbReference type="SAM" id="Coils"/>
    </source>
</evidence>
<feature type="region of interest" description="Disordered" evidence="2">
    <location>
        <begin position="389"/>
        <end position="408"/>
    </location>
</feature>
<feature type="compositionally biased region" description="Basic and acidic residues" evidence="2">
    <location>
        <begin position="97"/>
        <end position="107"/>
    </location>
</feature>
<comment type="caution">
    <text evidence="3">The sequence shown here is derived from an EMBL/GenBank/DDBJ whole genome shotgun (WGS) entry which is preliminary data.</text>
</comment>
<evidence type="ECO:0000313" key="3">
    <source>
        <dbReference type="EMBL" id="CAI2381924.1"/>
    </source>
</evidence>
<accession>A0AAD1Y003</accession>
<dbReference type="Proteomes" id="UP001295684">
    <property type="component" value="Unassembled WGS sequence"/>
</dbReference>
<feature type="coiled-coil region" evidence="1">
    <location>
        <begin position="541"/>
        <end position="575"/>
    </location>
</feature>
<feature type="region of interest" description="Disordered" evidence="2">
    <location>
        <begin position="93"/>
        <end position="136"/>
    </location>
</feature>
<feature type="compositionally biased region" description="Polar residues" evidence="2">
    <location>
        <begin position="108"/>
        <end position="136"/>
    </location>
</feature>
<keyword evidence="1" id="KW-0175">Coiled coil</keyword>
<organism evidence="3 4">
    <name type="scientific">Euplotes crassus</name>
    <dbReference type="NCBI Taxonomy" id="5936"/>
    <lineage>
        <taxon>Eukaryota</taxon>
        <taxon>Sar</taxon>
        <taxon>Alveolata</taxon>
        <taxon>Ciliophora</taxon>
        <taxon>Intramacronucleata</taxon>
        <taxon>Spirotrichea</taxon>
        <taxon>Hypotrichia</taxon>
        <taxon>Euplotida</taxon>
        <taxon>Euplotidae</taxon>
        <taxon>Moneuplotes</taxon>
    </lineage>
</organism>
<evidence type="ECO:0000313" key="4">
    <source>
        <dbReference type="Proteomes" id="UP001295684"/>
    </source>
</evidence>
<dbReference type="EMBL" id="CAMPGE010024056">
    <property type="protein sequence ID" value="CAI2381924.1"/>
    <property type="molecule type" value="Genomic_DNA"/>
</dbReference>
<evidence type="ECO:0000256" key="2">
    <source>
        <dbReference type="SAM" id="MobiDB-lite"/>
    </source>
</evidence>
<gene>
    <name evidence="3" type="ORF">ECRASSUSDP1_LOCUS23390</name>
</gene>
<dbReference type="AlphaFoldDB" id="A0AAD1Y003"/>
<feature type="region of interest" description="Disordered" evidence="2">
    <location>
        <begin position="485"/>
        <end position="504"/>
    </location>
</feature>
<feature type="region of interest" description="Disordered" evidence="2">
    <location>
        <begin position="706"/>
        <end position="755"/>
    </location>
</feature>
<feature type="compositionally biased region" description="Basic residues" evidence="2">
    <location>
        <begin position="174"/>
        <end position="196"/>
    </location>
</feature>
<reference evidence="3" key="1">
    <citation type="submission" date="2023-07" db="EMBL/GenBank/DDBJ databases">
        <authorList>
            <consortium name="AG Swart"/>
            <person name="Singh M."/>
            <person name="Singh A."/>
            <person name="Seah K."/>
            <person name="Emmerich C."/>
        </authorList>
    </citation>
    <scope>NUCLEOTIDE SEQUENCE</scope>
    <source>
        <strain evidence="3">DP1</strain>
    </source>
</reference>